<dbReference type="PROSITE" id="PS50192">
    <property type="entry name" value="T_SNARE"/>
    <property type="match status" value="1"/>
</dbReference>
<reference evidence="4" key="1">
    <citation type="submission" date="2016-04" db="EMBL/GenBank/DDBJ databases">
        <authorList>
            <person name="Evans L.H."/>
            <person name="Alamgir A."/>
            <person name="Owens N."/>
            <person name="Weber N.D."/>
            <person name="Virtaneva K."/>
            <person name="Barbian K."/>
            <person name="Babar A."/>
            <person name="Rosenke K."/>
        </authorList>
    </citation>
    <scope>NUCLEOTIDE SEQUENCE [LARGE SCALE GENOMIC DNA]</scope>
    <source>
        <strain evidence="4">CBS 101.48</strain>
    </source>
</reference>
<evidence type="ECO:0000313" key="5">
    <source>
        <dbReference type="Proteomes" id="UP000078561"/>
    </source>
</evidence>
<feature type="region of interest" description="Disordered" evidence="1">
    <location>
        <begin position="109"/>
        <end position="144"/>
    </location>
</feature>
<accession>A0A163JV29</accession>
<dbReference type="InterPro" id="IPR000727">
    <property type="entry name" value="T_SNARE_dom"/>
</dbReference>
<dbReference type="Proteomes" id="UP000078561">
    <property type="component" value="Unassembled WGS sequence"/>
</dbReference>
<keyword evidence="2" id="KW-0812">Transmembrane</keyword>
<proteinExistence type="predicted"/>
<feature type="transmembrane region" description="Helical" evidence="2">
    <location>
        <begin position="227"/>
        <end position="245"/>
    </location>
</feature>
<keyword evidence="5" id="KW-1185">Reference proteome</keyword>
<organism evidence="4">
    <name type="scientific">Absidia glauca</name>
    <name type="common">Pin mould</name>
    <dbReference type="NCBI Taxonomy" id="4829"/>
    <lineage>
        <taxon>Eukaryota</taxon>
        <taxon>Fungi</taxon>
        <taxon>Fungi incertae sedis</taxon>
        <taxon>Mucoromycota</taxon>
        <taxon>Mucoromycotina</taxon>
        <taxon>Mucoromycetes</taxon>
        <taxon>Mucorales</taxon>
        <taxon>Cunninghamellaceae</taxon>
        <taxon>Absidia</taxon>
    </lineage>
</organism>
<evidence type="ECO:0000259" key="3">
    <source>
        <dbReference type="PROSITE" id="PS50192"/>
    </source>
</evidence>
<evidence type="ECO:0000256" key="2">
    <source>
        <dbReference type="SAM" id="Phobius"/>
    </source>
</evidence>
<keyword evidence="2" id="KW-0472">Membrane</keyword>
<keyword evidence="2" id="KW-1133">Transmembrane helix</keyword>
<name>A0A163JV29_ABSGL</name>
<dbReference type="EMBL" id="LT554417">
    <property type="protein sequence ID" value="SAM04926.1"/>
    <property type="molecule type" value="Genomic_DNA"/>
</dbReference>
<sequence>MDTKLASRLDLLADNTLTVVFERNRLEELGKKGDAKTLTSLTVVPCRLNYDKNAKTIEKNLTQLHQGITTLEQQLSTAEQSGASHTKEQEDQLIRIQVKVDKLDALLSPAHNNKSTTDRDLLLGNHSQRGGIRFDSSPDQEDHSNLENDQILLLQQRIMDDQDENLDHLSLAIGRQRELGLLIGDELDSHVQLIDETEMLTDQTDERLRRAKRKLDYVGRKVKDNKSVCIVIALIFVFFILVALFR</sequence>
<protein>
    <recommendedName>
        <fullName evidence="3">t-SNARE coiled-coil homology domain-containing protein</fullName>
    </recommendedName>
</protein>
<dbReference type="CDD" id="cd15859">
    <property type="entry name" value="SNARE_SYN8"/>
    <property type="match status" value="1"/>
</dbReference>
<dbReference type="InParanoid" id="A0A163JV29"/>
<dbReference type="OrthoDB" id="244190at2759"/>
<dbReference type="Gene3D" id="1.20.5.110">
    <property type="match status" value="1"/>
</dbReference>
<dbReference type="FunCoup" id="A0A163JV29">
    <property type="interactions" value="25"/>
</dbReference>
<evidence type="ECO:0000313" key="4">
    <source>
        <dbReference type="EMBL" id="SAM04926.1"/>
    </source>
</evidence>
<feature type="domain" description="T-SNARE coiled-coil homology" evidence="3">
    <location>
        <begin position="156"/>
        <end position="218"/>
    </location>
</feature>
<dbReference type="SMART" id="SM00397">
    <property type="entry name" value="t_SNARE"/>
    <property type="match status" value="1"/>
</dbReference>
<evidence type="ECO:0000256" key="1">
    <source>
        <dbReference type="SAM" id="MobiDB-lite"/>
    </source>
</evidence>
<gene>
    <name evidence="4" type="primary">ABSGL_10792.1 scaffold 12033</name>
</gene>
<dbReference type="SUPFAM" id="SSF58038">
    <property type="entry name" value="SNARE fusion complex"/>
    <property type="match status" value="1"/>
</dbReference>
<dbReference type="AlphaFoldDB" id="A0A163JV29"/>
<dbReference type="OMA" id="QIHAYHS"/>
<dbReference type="STRING" id="4829.A0A163JV29"/>